<name>A0A166B9C8_METOA</name>
<dbReference type="EMBL" id="LWMU01000059">
    <property type="protein sequence ID" value="KZX13042.1"/>
    <property type="molecule type" value="Genomic_DNA"/>
</dbReference>
<proteinExistence type="predicted"/>
<protein>
    <recommendedName>
        <fullName evidence="3">DUF1848 domain-containing protein</fullName>
    </recommendedName>
</protein>
<reference evidence="2" key="1">
    <citation type="journal article" date="2016" name="Genome Announc.">
        <title>Draft Genome Sequences of Methanobrevibacter curvatus DSM11111, Methanobrevibacter cuticularis DSM11139, Methanobrevibacter filiformis DSM11501, and Methanobrevibacter oralis DSM7256.</title>
        <authorList>
            <person name="Poehlein A."/>
            <person name="Seedorf H."/>
        </authorList>
    </citation>
    <scope>NUCLEOTIDE SEQUENCE [LARGE SCALE GENOMIC DNA]</scope>
    <source>
        <strain evidence="2">DSM 7256 / JCM 30027 / ZR</strain>
    </source>
</reference>
<gene>
    <name evidence="1" type="ORF">MBORA_09450</name>
</gene>
<dbReference type="Pfam" id="PF08902">
    <property type="entry name" value="DUF1848"/>
    <property type="match status" value="1"/>
</dbReference>
<comment type="caution">
    <text evidence="1">The sequence shown here is derived from an EMBL/GenBank/DDBJ whole genome shotgun (WGS) entry which is preliminary data.</text>
</comment>
<dbReference type="OrthoDB" id="53148at2157"/>
<keyword evidence="2" id="KW-1185">Reference proteome</keyword>
<dbReference type="PATRIC" id="fig|66851.6.peg.1036"/>
<evidence type="ECO:0000313" key="2">
    <source>
        <dbReference type="Proteomes" id="UP000077428"/>
    </source>
</evidence>
<evidence type="ECO:0000313" key="1">
    <source>
        <dbReference type="EMBL" id="KZX13042.1"/>
    </source>
</evidence>
<dbReference type="InterPro" id="IPR014998">
    <property type="entry name" value="DUF1848"/>
</dbReference>
<evidence type="ECO:0008006" key="3">
    <source>
        <dbReference type="Google" id="ProtNLM"/>
    </source>
</evidence>
<dbReference type="AlphaFoldDB" id="A0A166B9C8"/>
<dbReference type="STRING" id="66851.MBORA_09450"/>
<organism evidence="1 2">
    <name type="scientific">Methanobrevibacter oralis</name>
    <dbReference type="NCBI Taxonomy" id="66851"/>
    <lineage>
        <taxon>Archaea</taxon>
        <taxon>Methanobacteriati</taxon>
        <taxon>Methanobacteriota</taxon>
        <taxon>Methanomada group</taxon>
        <taxon>Methanobacteria</taxon>
        <taxon>Methanobacteriales</taxon>
        <taxon>Methanobacteriaceae</taxon>
        <taxon>Methanobrevibacter</taxon>
    </lineage>
</organism>
<dbReference type="Proteomes" id="UP000077428">
    <property type="component" value="Unassembled WGS sequence"/>
</dbReference>
<sequence length="321" mass="37102">MSPDIVSDNMIINVGGRTDIVNYYTPWLLNRLEEGYAYSRNPFARENLYKLSLKPEDVDCLLFCSKNYQPILKHIGSIDEKYNILCNYAITAYGNDIEPKVPSINQSIKTLKRLSDIVGSNKILWRYDPILLTEKYTVEKHLETFEYMASEIAPLVYRCIFSFVDMYKKVKENMPEIIPLTEEDKVKLLKGIGEISKKYNLYTQSCATNESYEKYGIHAAGCTTREILEQAHNVVYKNVKGSGIRENCHCIPSRDIGAYNSCLSECKYCYANRKPEIPRNVIKLHDEKSPLLLGHLKENDNLIETKVIRFIEPKQTTLFDY</sequence>
<accession>A0A166B9C8</accession>
<dbReference type="RefSeq" id="WP_198643695.1">
    <property type="nucleotide sequence ID" value="NZ_CAJVUI010000004.1"/>
</dbReference>